<evidence type="ECO:0000313" key="2">
    <source>
        <dbReference type="Proteomes" id="UP000830925"/>
    </source>
</evidence>
<name>A0AAE9H9S2_ALCFA</name>
<organism evidence="1 2">
    <name type="scientific">Alcaligenes faecalis</name>
    <dbReference type="NCBI Taxonomy" id="511"/>
    <lineage>
        <taxon>Bacteria</taxon>
        <taxon>Pseudomonadati</taxon>
        <taxon>Pseudomonadota</taxon>
        <taxon>Betaproteobacteria</taxon>
        <taxon>Burkholderiales</taxon>
        <taxon>Alcaligenaceae</taxon>
        <taxon>Alcaligenes</taxon>
    </lineage>
</organism>
<dbReference type="Proteomes" id="UP000830925">
    <property type="component" value="Chromosome"/>
</dbReference>
<dbReference type="EMBL" id="CP095873">
    <property type="protein sequence ID" value="UPL23288.1"/>
    <property type="molecule type" value="Genomic_DNA"/>
</dbReference>
<proteinExistence type="predicted"/>
<accession>A0AAE9H9S2</accession>
<sequence>MITNECIKMEQTAYNNLKRIWESVPGKTSTYCDRVARTTGGSYSILESCIEMEISESGAPQKFQF</sequence>
<dbReference type="AlphaFoldDB" id="A0AAE9H9S2"/>
<protein>
    <submittedName>
        <fullName evidence="1">Uncharacterized protein</fullName>
    </submittedName>
</protein>
<dbReference type="RefSeq" id="WP_247966849.1">
    <property type="nucleotide sequence ID" value="NZ_CP095873.1"/>
</dbReference>
<evidence type="ECO:0000313" key="1">
    <source>
        <dbReference type="EMBL" id="UPL23288.1"/>
    </source>
</evidence>
<gene>
    <name evidence="1" type="ORF">MXF72_09480</name>
</gene>
<reference evidence="1" key="1">
    <citation type="submission" date="2022-04" db="EMBL/GenBank/DDBJ databases">
        <title>Genomic mining of Alcaligenes faecalis D334 producing ectoin and derivatives.</title>
        <authorList>
            <person name="Doan V.T."/>
            <person name="Quach N.T."/>
            <person name="Vu T.-H.-N."/>
            <person name="Phi Q.-T."/>
        </authorList>
    </citation>
    <scope>NUCLEOTIDE SEQUENCE</scope>
    <source>
        <strain evidence="1">D334</strain>
    </source>
</reference>